<feature type="region of interest" description="Disordered" evidence="1">
    <location>
        <begin position="1"/>
        <end position="31"/>
    </location>
</feature>
<protein>
    <submittedName>
        <fullName evidence="2">Uncharacterized protein</fullName>
    </submittedName>
</protein>
<dbReference type="Proteomes" id="UP000799640">
    <property type="component" value="Unassembled WGS sequence"/>
</dbReference>
<dbReference type="AlphaFoldDB" id="A0A6G1I8R5"/>
<reference evidence="2" key="1">
    <citation type="journal article" date="2020" name="Stud. Mycol.">
        <title>101 Dothideomycetes genomes: a test case for predicting lifestyles and emergence of pathogens.</title>
        <authorList>
            <person name="Haridas S."/>
            <person name="Albert R."/>
            <person name="Binder M."/>
            <person name="Bloem J."/>
            <person name="Labutti K."/>
            <person name="Salamov A."/>
            <person name="Andreopoulos B."/>
            <person name="Baker S."/>
            <person name="Barry K."/>
            <person name="Bills G."/>
            <person name="Bluhm B."/>
            <person name="Cannon C."/>
            <person name="Castanera R."/>
            <person name="Culley D."/>
            <person name="Daum C."/>
            <person name="Ezra D."/>
            <person name="Gonzalez J."/>
            <person name="Henrissat B."/>
            <person name="Kuo A."/>
            <person name="Liang C."/>
            <person name="Lipzen A."/>
            <person name="Lutzoni F."/>
            <person name="Magnuson J."/>
            <person name="Mondo S."/>
            <person name="Nolan M."/>
            <person name="Ohm R."/>
            <person name="Pangilinan J."/>
            <person name="Park H.-J."/>
            <person name="Ramirez L."/>
            <person name="Alfaro M."/>
            <person name="Sun H."/>
            <person name="Tritt A."/>
            <person name="Yoshinaga Y."/>
            <person name="Zwiers L.-H."/>
            <person name="Turgeon B."/>
            <person name="Goodwin S."/>
            <person name="Spatafora J."/>
            <person name="Crous P."/>
            <person name="Grigoriev I."/>
        </authorList>
    </citation>
    <scope>NUCLEOTIDE SEQUENCE</scope>
    <source>
        <strain evidence="2">CBS 262.69</strain>
    </source>
</reference>
<gene>
    <name evidence="2" type="ORF">EJ06DRAFT_216063</name>
</gene>
<dbReference type="EMBL" id="ML996688">
    <property type="protein sequence ID" value="KAF2404703.1"/>
    <property type="molecule type" value="Genomic_DNA"/>
</dbReference>
<feature type="compositionally biased region" description="Low complexity" evidence="1">
    <location>
        <begin position="8"/>
        <end position="31"/>
    </location>
</feature>
<keyword evidence="3" id="KW-1185">Reference proteome</keyword>
<name>A0A6G1I8R5_9PEZI</name>
<evidence type="ECO:0000313" key="2">
    <source>
        <dbReference type="EMBL" id="KAF2404703.1"/>
    </source>
</evidence>
<evidence type="ECO:0000256" key="1">
    <source>
        <dbReference type="SAM" id="MobiDB-lite"/>
    </source>
</evidence>
<organism evidence="2 3">
    <name type="scientific">Trichodelitschia bisporula</name>
    <dbReference type="NCBI Taxonomy" id="703511"/>
    <lineage>
        <taxon>Eukaryota</taxon>
        <taxon>Fungi</taxon>
        <taxon>Dikarya</taxon>
        <taxon>Ascomycota</taxon>
        <taxon>Pezizomycotina</taxon>
        <taxon>Dothideomycetes</taxon>
        <taxon>Dothideomycetes incertae sedis</taxon>
        <taxon>Phaeotrichales</taxon>
        <taxon>Phaeotrichaceae</taxon>
        <taxon>Trichodelitschia</taxon>
    </lineage>
</organism>
<evidence type="ECO:0000313" key="3">
    <source>
        <dbReference type="Proteomes" id="UP000799640"/>
    </source>
</evidence>
<sequence>MVPPPPLSAGSSPAHRQPLATGAFGSAASSPAAGRARHVGARHWCAWTRRQVPAIPRYRAHTPLAARPSVAASPALRTQAHSAVPSGLSHGPAGPVSSGLCLPVSALRVLPTLYAPPINVSLDRYCTAASGPRARSRASRRPCPKRGVYVKRGCGQWGRRASSV</sequence>
<accession>A0A6G1I8R5</accession>
<proteinExistence type="predicted"/>